<reference evidence="5 6" key="1">
    <citation type="submission" date="2024-01" db="EMBL/GenBank/DDBJ databases">
        <title>The complete chloroplast genome sequence of Lithospermum erythrorhizon: insights into the phylogenetic relationship among Boraginaceae species and the maternal lineages of purple gromwells.</title>
        <authorList>
            <person name="Okada T."/>
            <person name="Watanabe K."/>
        </authorList>
    </citation>
    <scope>NUCLEOTIDE SEQUENCE [LARGE SCALE GENOMIC DNA]</scope>
</reference>
<keyword evidence="6" id="KW-1185">Reference proteome</keyword>
<evidence type="ECO:0000256" key="2">
    <source>
        <dbReference type="ARBA" id="ARBA00009995"/>
    </source>
</evidence>
<dbReference type="SUPFAM" id="SSF53756">
    <property type="entry name" value="UDP-Glycosyltransferase/glycogen phosphorylase"/>
    <property type="match status" value="1"/>
</dbReference>
<evidence type="ECO:0000313" key="5">
    <source>
        <dbReference type="EMBL" id="GAA0186097.1"/>
    </source>
</evidence>
<gene>
    <name evidence="5" type="ORF">LIER_33385</name>
</gene>
<evidence type="ECO:0000256" key="4">
    <source>
        <dbReference type="ARBA" id="ARBA00022679"/>
    </source>
</evidence>
<dbReference type="EMBL" id="BAABME010013364">
    <property type="protein sequence ID" value="GAA0186097.1"/>
    <property type="molecule type" value="Genomic_DNA"/>
</dbReference>
<dbReference type="PANTHER" id="PTHR48049:SF91">
    <property type="entry name" value="UDP-GLYCOSYLTRANSFERASE 79B7-RELATED"/>
    <property type="match status" value="1"/>
</dbReference>
<keyword evidence="4" id="KW-0808">Transferase</keyword>
<dbReference type="CDD" id="cd03784">
    <property type="entry name" value="GT1_Gtf-like"/>
    <property type="match status" value="1"/>
</dbReference>
<dbReference type="AlphaFoldDB" id="A0AAV3RXY5"/>
<sequence length="457" mass="51492">MASDCNPKKFHIVMFPWFAIGHMTPFLHLSNELAERGHQISLLCPKKAQIQLEHLNMHKDKITFHVLPVPHVEGLPVGTETASEIPMFLTGHLVTAMDLLQDQVKALLQDLNPDFVFFDFSHWIPELAKEFGFKSVCYSVVCAASLAIALVPGLKKAPKTEDSALMEPPEGYPSTKVLLKKHETQKMSFLFMEFGKGITFYERLTTAMRNCDAIGIRSCRELEGEFCDYIGGQYWGKPVILTGPILHEPVEVNLEDRWKNWLDKFDPGTVVYCAFGTQVILEKEQFQELVLGFELTGLPFLVALRTPDGISSIEEALPEGFQERVGERGVIYGGMVDQPAILGHKSVGCFVSHCGFGSMWESLMSSCQIVLIPFLGDQILNTRLLADELEVAVEVERDEIARFSKEGLCNAVLCAMDKDSKVGQTIRKKHQRWMKTILKPDFGSNYMDEFVQQLNRL</sequence>
<keyword evidence="3" id="KW-0328">Glycosyltransferase</keyword>
<proteinExistence type="inferred from homology"/>
<dbReference type="Proteomes" id="UP001454036">
    <property type="component" value="Unassembled WGS sequence"/>
</dbReference>
<evidence type="ECO:0000313" key="6">
    <source>
        <dbReference type="Proteomes" id="UP001454036"/>
    </source>
</evidence>
<comment type="similarity">
    <text evidence="2">Belongs to the UDP-glycosyltransferase family.</text>
</comment>
<dbReference type="InterPro" id="IPR050481">
    <property type="entry name" value="UDP-glycosyltransf_plant"/>
</dbReference>
<dbReference type="InterPro" id="IPR002213">
    <property type="entry name" value="UDP_glucos_trans"/>
</dbReference>
<accession>A0AAV3RXY5</accession>
<comment type="caution">
    <text evidence="5">The sequence shown here is derived from an EMBL/GenBank/DDBJ whole genome shotgun (WGS) entry which is preliminary data.</text>
</comment>
<dbReference type="FunFam" id="3.40.50.2000:FF:000087">
    <property type="entry name" value="Glycosyltransferase"/>
    <property type="match status" value="1"/>
</dbReference>
<protein>
    <submittedName>
        <fullName evidence="5">Glycosyltransferase</fullName>
    </submittedName>
</protein>
<comment type="pathway">
    <text evidence="1">Pigment biosynthesis; anthocyanin biosynthesis.</text>
</comment>
<dbReference type="GO" id="GO:0035251">
    <property type="term" value="F:UDP-glucosyltransferase activity"/>
    <property type="evidence" value="ECO:0007669"/>
    <property type="project" value="InterPro"/>
</dbReference>
<dbReference type="FunFam" id="3.40.50.2000:FF:000037">
    <property type="entry name" value="Glycosyltransferase"/>
    <property type="match status" value="1"/>
</dbReference>
<dbReference type="Gene3D" id="3.40.50.2000">
    <property type="entry name" value="Glycogen Phosphorylase B"/>
    <property type="match status" value="2"/>
</dbReference>
<organism evidence="5 6">
    <name type="scientific">Lithospermum erythrorhizon</name>
    <name type="common">Purple gromwell</name>
    <name type="synonym">Lithospermum officinale var. erythrorhizon</name>
    <dbReference type="NCBI Taxonomy" id="34254"/>
    <lineage>
        <taxon>Eukaryota</taxon>
        <taxon>Viridiplantae</taxon>
        <taxon>Streptophyta</taxon>
        <taxon>Embryophyta</taxon>
        <taxon>Tracheophyta</taxon>
        <taxon>Spermatophyta</taxon>
        <taxon>Magnoliopsida</taxon>
        <taxon>eudicotyledons</taxon>
        <taxon>Gunneridae</taxon>
        <taxon>Pentapetalae</taxon>
        <taxon>asterids</taxon>
        <taxon>lamiids</taxon>
        <taxon>Boraginales</taxon>
        <taxon>Boraginaceae</taxon>
        <taxon>Boraginoideae</taxon>
        <taxon>Lithospermeae</taxon>
        <taxon>Lithospermum</taxon>
    </lineage>
</organism>
<name>A0AAV3RXY5_LITER</name>
<evidence type="ECO:0000256" key="3">
    <source>
        <dbReference type="ARBA" id="ARBA00022676"/>
    </source>
</evidence>
<dbReference type="Pfam" id="PF00201">
    <property type="entry name" value="UDPGT"/>
    <property type="match status" value="1"/>
</dbReference>
<dbReference type="PANTHER" id="PTHR48049">
    <property type="entry name" value="GLYCOSYLTRANSFERASE"/>
    <property type="match status" value="1"/>
</dbReference>
<dbReference type="GO" id="GO:0009718">
    <property type="term" value="P:anthocyanin-containing compound biosynthetic process"/>
    <property type="evidence" value="ECO:0007669"/>
    <property type="project" value="UniProtKB-ARBA"/>
</dbReference>
<evidence type="ECO:0000256" key="1">
    <source>
        <dbReference type="ARBA" id="ARBA00004935"/>
    </source>
</evidence>